<organism evidence="1 2">
    <name type="scientific">Thalassorhabdus alkalitolerans</name>
    <dbReference type="NCBI Taxonomy" id="2282697"/>
    <lineage>
        <taxon>Bacteria</taxon>
        <taxon>Bacillati</taxon>
        <taxon>Bacillota</taxon>
        <taxon>Bacilli</taxon>
        <taxon>Bacillales</taxon>
        <taxon>Bacillaceae</taxon>
        <taxon>Thalassorhabdus</taxon>
    </lineage>
</organism>
<name>A0ABW0YIK3_9BACI</name>
<evidence type="ECO:0000313" key="2">
    <source>
        <dbReference type="Proteomes" id="UP001596142"/>
    </source>
</evidence>
<dbReference type="RefSeq" id="WP_385943635.1">
    <property type="nucleotide sequence ID" value="NZ_JBHSPG010000023.1"/>
</dbReference>
<protein>
    <submittedName>
        <fullName evidence="1">Uncharacterized protein</fullName>
    </submittedName>
</protein>
<gene>
    <name evidence="1" type="ORF">ACFPU1_01760</name>
</gene>
<evidence type="ECO:0000313" key="1">
    <source>
        <dbReference type="EMBL" id="MFC5711501.1"/>
    </source>
</evidence>
<sequence>MKSGGGFTERRTPKEYALIKGETTTVVIPFIRYTSLKMKRTKKAAVITDII</sequence>
<reference evidence="2" key="1">
    <citation type="journal article" date="2019" name="Int. J. Syst. Evol. Microbiol.">
        <title>The Global Catalogue of Microorganisms (GCM) 10K type strain sequencing project: providing services to taxonomists for standard genome sequencing and annotation.</title>
        <authorList>
            <consortium name="The Broad Institute Genomics Platform"/>
            <consortium name="The Broad Institute Genome Sequencing Center for Infectious Disease"/>
            <person name="Wu L."/>
            <person name="Ma J."/>
        </authorList>
    </citation>
    <scope>NUCLEOTIDE SEQUENCE [LARGE SCALE GENOMIC DNA]</scope>
    <source>
        <strain evidence="2">CECT 7184</strain>
    </source>
</reference>
<proteinExistence type="predicted"/>
<accession>A0ABW0YIK3</accession>
<comment type="caution">
    <text evidence="1">The sequence shown here is derived from an EMBL/GenBank/DDBJ whole genome shotgun (WGS) entry which is preliminary data.</text>
</comment>
<dbReference type="Proteomes" id="UP001596142">
    <property type="component" value="Unassembled WGS sequence"/>
</dbReference>
<dbReference type="EMBL" id="JBHSOZ010000002">
    <property type="protein sequence ID" value="MFC5711501.1"/>
    <property type="molecule type" value="Genomic_DNA"/>
</dbReference>
<keyword evidence="2" id="KW-1185">Reference proteome</keyword>